<evidence type="ECO:0000256" key="2">
    <source>
        <dbReference type="SAM" id="SignalP"/>
    </source>
</evidence>
<name>A0ABT3X4F8_9BACL</name>
<accession>A0ABT3X4F8</accession>
<gene>
    <name evidence="3" type="ORF">OS242_17640</name>
</gene>
<keyword evidence="4" id="KW-1185">Reference proteome</keyword>
<sequence>MRKHQWMLAAMTLLITLAAPGKVADQTQGDGQPTGKHNFDQWQTIKRLEIRN</sequence>
<evidence type="ECO:0000313" key="4">
    <source>
        <dbReference type="Proteomes" id="UP001208017"/>
    </source>
</evidence>
<reference evidence="3 4" key="1">
    <citation type="submission" date="2022-11" db="EMBL/GenBank/DDBJ databases">
        <title>Study of microbial diversity in lake waters.</title>
        <authorList>
            <person name="Zhang J."/>
        </authorList>
    </citation>
    <scope>NUCLEOTIDE SEQUENCE [LARGE SCALE GENOMIC DNA]</scope>
    <source>
        <strain evidence="3 4">DT12</strain>
    </source>
</reference>
<feature type="chain" id="PRO_5047176272" evidence="2">
    <location>
        <begin position="25"/>
        <end position="52"/>
    </location>
</feature>
<organism evidence="3 4">
    <name type="scientific">Tumebacillus lacus</name>
    <dbReference type="NCBI Taxonomy" id="2995335"/>
    <lineage>
        <taxon>Bacteria</taxon>
        <taxon>Bacillati</taxon>
        <taxon>Bacillota</taxon>
        <taxon>Bacilli</taxon>
        <taxon>Bacillales</taxon>
        <taxon>Alicyclobacillaceae</taxon>
        <taxon>Tumebacillus</taxon>
    </lineage>
</organism>
<evidence type="ECO:0000256" key="1">
    <source>
        <dbReference type="SAM" id="MobiDB-lite"/>
    </source>
</evidence>
<protein>
    <submittedName>
        <fullName evidence="3">Uncharacterized protein</fullName>
    </submittedName>
</protein>
<proteinExistence type="predicted"/>
<feature type="region of interest" description="Disordered" evidence="1">
    <location>
        <begin position="23"/>
        <end position="43"/>
    </location>
</feature>
<feature type="signal peptide" evidence="2">
    <location>
        <begin position="1"/>
        <end position="24"/>
    </location>
</feature>
<evidence type="ECO:0000313" key="3">
    <source>
        <dbReference type="EMBL" id="MCX7571770.1"/>
    </source>
</evidence>
<dbReference type="RefSeq" id="WP_267153016.1">
    <property type="nucleotide sequence ID" value="NZ_JAPMLT010000012.1"/>
</dbReference>
<comment type="caution">
    <text evidence="3">The sequence shown here is derived from an EMBL/GenBank/DDBJ whole genome shotgun (WGS) entry which is preliminary data.</text>
</comment>
<dbReference type="EMBL" id="JAPMLT010000012">
    <property type="protein sequence ID" value="MCX7571770.1"/>
    <property type="molecule type" value="Genomic_DNA"/>
</dbReference>
<dbReference type="Proteomes" id="UP001208017">
    <property type="component" value="Unassembled WGS sequence"/>
</dbReference>
<keyword evidence="2" id="KW-0732">Signal</keyword>